<name>A0A0E9VH14_ANGAN</name>
<feature type="compositionally biased region" description="Polar residues" evidence="1">
    <location>
        <begin position="11"/>
        <end position="30"/>
    </location>
</feature>
<organism evidence="2">
    <name type="scientific">Anguilla anguilla</name>
    <name type="common">European freshwater eel</name>
    <name type="synonym">Muraena anguilla</name>
    <dbReference type="NCBI Taxonomy" id="7936"/>
    <lineage>
        <taxon>Eukaryota</taxon>
        <taxon>Metazoa</taxon>
        <taxon>Chordata</taxon>
        <taxon>Craniata</taxon>
        <taxon>Vertebrata</taxon>
        <taxon>Euteleostomi</taxon>
        <taxon>Actinopterygii</taxon>
        <taxon>Neopterygii</taxon>
        <taxon>Teleostei</taxon>
        <taxon>Anguilliformes</taxon>
        <taxon>Anguillidae</taxon>
        <taxon>Anguilla</taxon>
    </lineage>
</organism>
<evidence type="ECO:0000256" key="1">
    <source>
        <dbReference type="SAM" id="MobiDB-lite"/>
    </source>
</evidence>
<sequence length="68" mass="7051">MGERLIPLNVSAGQSPGHSNESAVSGSSGILANRAPSSPKAAGRDLVNWIMLISMMAYVSAYSVDSDQ</sequence>
<feature type="region of interest" description="Disordered" evidence="1">
    <location>
        <begin position="1"/>
        <end position="40"/>
    </location>
</feature>
<evidence type="ECO:0000313" key="2">
    <source>
        <dbReference type="EMBL" id="JAH77357.1"/>
    </source>
</evidence>
<accession>A0A0E9VH14</accession>
<proteinExistence type="predicted"/>
<dbReference type="EMBL" id="GBXM01031220">
    <property type="protein sequence ID" value="JAH77357.1"/>
    <property type="molecule type" value="Transcribed_RNA"/>
</dbReference>
<reference evidence="2" key="1">
    <citation type="submission" date="2014-11" db="EMBL/GenBank/DDBJ databases">
        <authorList>
            <person name="Amaro Gonzalez C."/>
        </authorList>
    </citation>
    <scope>NUCLEOTIDE SEQUENCE</scope>
</reference>
<dbReference type="AlphaFoldDB" id="A0A0E9VH14"/>
<protein>
    <submittedName>
        <fullName evidence="2">Uncharacterized protein</fullName>
    </submittedName>
</protein>
<reference evidence="2" key="2">
    <citation type="journal article" date="2015" name="Fish Shellfish Immunol.">
        <title>Early steps in the European eel (Anguilla anguilla)-Vibrio vulnificus interaction in the gills: Role of the RtxA13 toxin.</title>
        <authorList>
            <person name="Callol A."/>
            <person name="Pajuelo D."/>
            <person name="Ebbesson L."/>
            <person name="Teles M."/>
            <person name="MacKenzie S."/>
            <person name="Amaro C."/>
        </authorList>
    </citation>
    <scope>NUCLEOTIDE SEQUENCE</scope>
</reference>